<dbReference type="InterPro" id="IPR002937">
    <property type="entry name" value="Amino_oxidase"/>
</dbReference>
<dbReference type="AlphaFoldDB" id="A0AAW1SLQ6"/>
<feature type="transmembrane region" description="Helical" evidence="2">
    <location>
        <begin position="54"/>
        <end position="86"/>
    </location>
</feature>
<evidence type="ECO:0000259" key="3">
    <source>
        <dbReference type="PROSITE" id="PS50934"/>
    </source>
</evidence>
<dbReference type="EMBL" id="JALJOU010000001">
    <property type="protein sequence ID" value="KAK9846500.1"/>
    <property type="molecule type" value="Genomic_DNA"/>
</dbReference>
<reference evidence="4 5" key="1">
    <citation type="journal article" date="2024" name="Nat. Commun.">
        <title>Phylogenomics reveals the evolutionary origins of lichenization in chlorophyte algae.</title>
        <authorList>
            <person name="Puginier C."/>
            <person name="Libourel C."/>
            <person name="Otte J."/>
            <person name="Skaloud P."/>
            <person name="Haon M."/>
            <person name="Grisel S."/>
            <person name="Petersen M."/>
            <person name="Berrin J.G."/>
            <person name="Delaux P.M."/>
            <person name="Dal Grande F."/>
            <person name="Keller J."/>
        </authorList>
    </citation>
    <scope>NUCLEOTIDE SEQUENCE [LARGE SCALE GENOMIC DNA]</scope>
    <source>
        <strain evidence="4 5">SAG 245.80</strain>
    </source>
</reference>
<evidence type="ECO:0000313" key="4">
    <source>
        <dbReference type="EMBL" id="KAK9846500.1"/>
    </source>
</evidence>
<dbReference type="PROSITE" id="PS50934">
    <property type="entry name" value="SWIRM"/>
    <property type="match status" value="1"/>
</dbReference>
<keyword evidence="2" id="KW-0812">Transmembrane</keyword>
<dbReference type="SUPFAM" id="SSF51905">
    <property type="entry name" value="FAD/NAD(P)-binding domain"/>
    <property type="match status" value="1"/>
</dbReference>
<feature type="domain" description="SWIRM" evidence="3">
    <location>
        <begin position="235"/>
        <end position="326"/>
    </location>
</feature>
<comment type="similarity">
    <text evidence="1">Belongs to the flavin monoamine oxidase family.</text>
</comment>
<sequence length="932" mass="99013">MADTGAGWTPWVWAGLAFNLLFSTIFCFLSWATFTSFKRLTNDSTVPVGISREAWSWLFDGAAVSAFFALVVLILFACFSVYYMLLSRKPLSHPRKKYGKGVLVASSLFAALHVANIATHFLSFTPIMNAWVGTYKADFNRPLLVATWGFGYISAAALLIFTESEQSQPATADGVRGLRARGAHVSYEEVSQDFSVSGDSDGELQPSAKRRRLAYAAGDANEPVLAPLAPQEQLEEDAAWAVGFPAAEALAEERVMLPPNADEDLYAQTRNYVLTRWRQDVSRYVTEDAAVSAVRSGCRTYARAAWRFLNSHGFINFGVAPELIRRSLAAPAANGHVLVIGAGLAGLAAARQLRMFGHRVTVLEGHERPGGRVCTRRLEGGGQAAVAELGGSVITGIDGNPLAVLARQLHIPLYEIETEHVPIYMDDGTPADALLDNRVEMEHNAALDACDDLRDRMGGVAEYVSLASGYHTMCAKAAAARATAPARETAGSASPARGSGAEARLLLDWHCANLEFANAATLDALSMRSWDQDDPHEMLGAHVLLPGGNMRLVEALAEGLPVLYNSVVTDVAYSSGGVSVQTATHRFTGDAVVVTAPLGCLKAGDICFQPPLPEAKLAAIRNLGYGLLNKVALLFPTAFWGARDMFGRVAPSTRERGQFFLFYSTAGLSGGAVLVALVSGRAGVAFEQVPAKESMAQVMGWLRRTFGRQGINVPDPLQAVCSQWGADPLARGAYSSIGVGANGGADYDTMARPVAGRVFFAGEATTRRYPATMHGAFASGLRAAGCVAATLQRARDEAQAVAAAAAQAVRALKIAKALCQVFASAPPDVQFGAFSAMHAPSNNAEEPEKEALVRIDLGATRGGRTRSLPSFLVLPANDVARLRDLPGGDEARLAALAGPLGASVAGRSVPSLRVLQLAAAVLHARDVQGTWE</sequence>
<feature type="transmembrane region" description="Helical" evidence="2">
    <location>
        <begin position="142"/>
        <end position="161"/>
    </location>
</feature>
<dbReference type="PANTHER" id="PTHR10742">
    <property type="entry name" value="FLAVIN MONOAMINE OXIDASE"/>
    <property type="match status" value="1"/>
</dbReference>
<gene>
    <name evidence="4" type="ORF">WJX81_005367</name>
</gene>
<evidence type="ECO:0000256" key="1">
    <source>
        <dbReference type="ARBA" id="ARBA00005995"/>
    </source>
</evidence>
<dbReference type="SUPFAM" id="SSF46689">
    <property type="entry name" value="Homeodomain-like"/>
    <property type="match status" value="1"/>
</dbReference>
<dbReference type="InterPro" id="IPR007526">
    <property type="entry name" value="SWIRM"/>
</dbReference>
<dbReference type="Proteomes" id="UP001445335">
    <property type="component" value="Unassembled WGS sequence"/>
</dbReference>
<comment type="caution">
    <text evidence="4">The sequence shown here is derived from an EMBL/GenBank/DDBJ whole genome shotgun (WGS) entry which is preliminary data.</text>
</comment>
<dbReference type="Gene3D" id="3.90.660.10">
    <property type="match status" value="1"/>
</dbReference>
<accession>A0AAW1SLQ6</accession>
<keyword evidence="2" id="KW-0472">Membrane</keyword>
<dbReference type="InterPro" id="IPR009057">
    <property type="entry name" value="Homeodomain-like_sf"/>
</dbReference>
<feature type="transmembrane region" description="Helical" evidence="2">
    <location>
        <begin position="12"/>
        <end position="34"/>
    </location>
</feature>
<dbReference type="GO" id="GO:0016491">
    <property type="term" value="F:oxidoreductase activity"/>
    <property type="evidence" value="ECO:0007669"/>
    <property type="project" value="InterPro"/>
</dbReference>
<name>A0AAW1SLQ6_9CHLO</name>
<feature type="transmembrane region" description="Helical" evidence="2">
    <location>
        <begin position="98"/>
        <end position="122"/>
    </location>
</feature>
<dbReference type="Pfam" id="PF01593">
    <property type="entry name" value="Amino_oxidase"/>
    <property type="match status" value="1"/>
</dbReference>
<evidence type="ECO:0000256" key="2">
    <source>
        <dbReference type="SAM" id="Phobius"/>
    </source>
</evidence>
<keyword evidence="2" id="KW-1133">Transmembrane helix</keyword>
<organism evidence="4 5">
    <name type="scientific">Elliptochloris bilobata</name>
    <dbReference type="NCBI Taxonomy" id="381761"/>
    <lineage>
        <taxon>Eukaryota</taxon>
        <taxon>Viridiplantae</taxon>
        <taxon>Chlorophyta</taxon>
        <taxon>core chlorophytes</taxon>
        <taxon>Trebouxiophyceae</taxon>
        <taxon>Trebouxiophyceae incertae sedis</taxon>
        <taxon>Elliptochloris clade</taxon>
        <taxon>Elliptochloris</taxon>
    </lineage>
</organism>
<evidence type="ECO:0000313" key="5">
    <source>
        <dbReference type="Proteomes" id="UP001445335"/>
    </source>
</evidence>
<dbReference type="PANTHER" id="PTHR10742:SF373">
    <property type="entry name" value="LYSINE-SPECIFIC HISTONE DEMETHYLASE 1 HOMOLOG 2"/>
    <property type="match status" value="1"/>
</dbReference>
<proteinExistence type="inferred from homology"/>
<dbReference type="InterPro" id="IPR050281">
    <property type="entry name" value="Flavin_monoamine_oxidase"/>
</dbReference>
<protein>
    <recommendedName>
        <fullName evidence="3">SWIRM domain-containing protein</fullName>
    </recommendedName>
</protein>
<dbReference type="InterPro" id="IPR036188">
    <property type="entry name" value="FAD/NAD-bd_sf"/>
</dbReference>
<dbReference type="SUPFAM" id="SSF54373">
    <property type="entry name" value="FAD-linked reductases, C-terminal domain"/>
    <property type="match status" value="1"/>
</dbReference>
<dbReference type="InterPro" id="IPR036388">
    <property type="entry name" value="WH-like_DNA-bd_sf"/>
</dbReference>
<dbReference type="Gene3D" id="1.10.10.10">
    <property type="entry name" value="Winged helix-like DNA-binding domain superfamily/Winged helix DNA-binding domain"/>
    <property type="match status" value="1"/>
</dbReference>
<dbReference type="Gene3D" id="3.50.50.60">
    <property type="entry name" value="FAD/NAD(P)-binding domain"/>
    <property type="match status" value="1"/>
</dbReference>
<dbReference type="Pfam" id="PF04433">
    <property type="entry name" value="SWIRM"/>
    <property type="match status" value="1"/>
</dbReference>
<keyword evidence="5" id="KW-1185">Reference proteome</keyword>